<feature type="domain" description="CHK kinase-like" evidence="1">
    <location>
        <begin position="146"/>
        <end position="313"/>
    </location>
</feature>
<dbReference type="AlphaFoldDB" id="A0A914WSC0"/>
<dbReference type="SMART" id="SM00587">
    <property type="entry name" value="CHK"/>
    <property type="match status" value="1"/>
</dbReference>
<keyword evidence="2" id="KW-1185">Reference proteome</keyword>
<accession>A0A914WSC0</accession>
<dbReference type="Pfam" id="PF01636">
    <property type="entry name" value="APH"/>
    <property type="match status" value="1"/>
</dbReference>
<name>A0A914WSC0_9BILA</name>
<organism evidence="2 3">
    <name type="scientific">Plectus sambesii</name>
    <dbReference type="NCBI Taxonomy" id="2011161"/>
    <lineage>
        <taxon>Eukaryota</taxon>
        <taxon>Metazoa</taxon>
        <taxon>Ecdysozoa</taxon>
        <taxon>Nematoda</taxon>
        <taxon>Chromadorea</taxon>
        <taxon>Plectida</taxon>
        <taxon>Plectina</taxon>
        <taxon>Plectoidea</taxon>
        <taxon>Plectidae</taxon>
        <taxon>Plectus</taxon>
    </lineage>
</organism>
<evidence type="ECO:0000313" key="3">
    <source>
        <dbReference type="WBParaSite" id="PSAMB.scaffold5216size12295.g26096.t1"/>
    </source>
</evidence>
<dbReference type="InterPro" id="IPR011009">
    <property type="entry name" value="Kinase-like_dom_sf"/>
</dbReference>
<reference evidence="3" key="1">
    <citation type="submission" date="2022-11" db="UniProtKB">
        <authorList>
            <consortium name="WormBaseParasite"/>
        </authorList>
    </citation>
    <scope>IDENTIFICATION</scope>
</reference>
<dbReference type="Gene3D" id="3.90.1200.10">
    <property type="match status" value="1"/>
</dbReference>
<sequence length="379" mass="42763">MSTSDLSSLPFSTSWLFKEVMGIETDGEIKFEQLFGGCFSKIFKVQLVKDSVVTCSVVIKLPSGDKLNEIANANCSGDCTDEQNTKVCEKGAELSWEEYSASIWLPFSHKNECRAFGALKDLDFSKFPAPKSYFAGFMPDSGAPALVMQDLTGVGKPLTRFFTPQIAQDIAKYLAHLHAYCFKTSEWRTHYVDANFNDEFARFWRQVRKLYTLENVEKISAAFANVQSLEKYFDPPRDQKKICEDVLVHGDIYPTNILTVNDRVTAIIDLQFSHAGQPAEDLTMMVTFLDDAVKGKELVLDAYWNELESLLDAVPFTKADLWKSYDQHVLFALAASLLVVPFEINDDPPENRERLVKKAENKMKVLESYDQVIKSGSLG</sequence>
<dbReference type="Proteomes" id="UP000887566">
    <property type="component" value="Unplaced"/>
</dbReference>
<dbReference type="WBParaSite" id="PSAMB.scaffold5216size12295.g26096.t1">
    <property type="protein sequence ID" value="PSAMB.scaffold5216size12295.g26096.t1"/>
    <property type="gene ID" value="PSAMB.scaffold5216size12295.g26096"/>
</dbReference>
<evidence type="ECO:0000259" key="1">
    <source>
        <dbReference type="SMART" id="SM00587"/>
    </source>
</evidence>
<proteinExistence type="predicted"/>
<dbReference type="InterPro" id="IPR052961">
    <property type="entry name" value="Oxido-Kinase-like_Enzymes"/>
</dbReference>
<dbReference type="InterPro" id="IPR002575">
    <property type="entry name" value="Aminoglycoside_PTrfase"/>
</dbReference>
<dbReference type="PANTHER" id="PTHR23020">
    <property type="entry name" value="UNCHARACTERIZED NUCLEAR HORMONE RECEPTOR-RELATED"/>
    <property type="match status" value="1"/>
</dbReference>
<evidence type="ECO:0000313" key="2">
    <source>
        <dbReference type="Proteomes" id="UP000887566"/>
    </source>
</evidence>
<dbReference type="SUPFAM" id="SSF56112">
    <property type="entry name" value="Protein kinase-like (PK-like)"/>
    <property type="match status" value="1"/>
</dbReference>
<protein>
    <submittedName>
        <fullName evidence="3">CHK kinase-like domain-containing protein</fullName>
    </submittedName>
</protein>
<dbReference type="PANTHER" id="PTHR23020:SF41">
    <property type="entry name" value="AMINOGLYCOSIDE PHOSPHOTRANSFERASE DOMAIN-CONTAINING PROTEIN"/>
    <property type="match status" value="1"/>
</dbReference>
<dbReference type="InterPro" id="IPR015897">
    <property type="entry name" value="CHK_kinase-like"/>
</dbReference>